<name>A0A2W5E974_9SPHI</name>
<dbReference type="Proteomes" id="UP000249645">
    <property type="component" value="Unassembled WGS sequence"/>
</dbReference>
<dbReference type="AlphaFoldDB" id="A0A2W5E974"/>
<evidence type="ECO:0000313" key="1">
    <source>
        <dbReference type="EMBL" id="PZP40641.1"/>
    </source>
</evidence>
<dbReference type="EMBL" id="QFOI01000597">
    <property type="protein sequence ID" value="PZP40641.1"/>
    <property type="molecule type" value="Genomic_DNA"/>
</dbReference>
<protein>
    <recommendedName>
        <fullName evidence="3">Phage tail tape measure protein</fullName>
    </recommendedName>
</protein>
<evidence type="ECO:0000313" key="2">
    <source>
        <dbReference type="Proteomes" id="UP000249645"/>
    </source>
</evidence>
<accession>A0A2W5E974</accession>
<sequence length="289" mass="31685">ERRQLLETLVGKYPEFFGKLDIEKTKNEDLLSLLNQVNGAYEKRIALASGQLAFDTNSKNLQEAQSDYIKNITIANAYKRGDYETVHALEGGVDKFKNIFGGWSKEKGYEEYMWRAGLNKDDINKSQTATNMSKRQLDYANANLNASSVFGRASRADLKTFGGDKQAYKEFINLWSRVKVDYSGNYTGSVNDINQLKGLLDSAQTKKGGAQIIQPPKKTTSIGGDASKSIASGGTRPTTINLTIHKLQDQTVIKTVNLREGAKEAGNTIVEEILMALNSVNAKAAGLGG</sequence>
<gene>
    <name evidence="1" type="ORF">DI598_19200</name>
</gene>
<reference evidence="1 2" key="1">
    <citation type="submission" date="2017-11" db="EMBL/GenBank/DDBJ databases">
        <title>Infants hospitalized years apart are colonized by the same room-sourced microbial strains.</title>
        <authorList>
            <person name="Brooks B."/>
            <person name="Olm M.R."/>
            <person name="Firek B.A."/>
            <person name="Baker R."/>
            <person name="Thomas B.C."/>
            <person name="Morowitz M.J."/>
            <person name="Banfield J.F."/>
        </authorList>
    </citation>
    <scope>NUCLEOTIDE SEQUENCE [LARGE SCALE GENOMIC DNA]</scope>
    <source>
        <strain evidence="1">S2_009_000_R2_76</strain>
    </source>
</reference>
<feature type="non-terminal residue" evidence="1">
    <location>
        <position position="1"/>
    </location>
</feature>
<evidence type="ECO:0008006" key="3">
    <source>
        <dbReference type="Google" id="ProtNLM"/>
    </source>
</evidence>
<organism evidence="1 2">
    <name type="scientific">Pseudopedobacter saltans</name>
    <dbReference type="NCBI Taxonomy" id="151895"/>
    <lineage>
        <taxon>Bacteria</taxon>
        <taxon>Pseudomonadati</taxon>
        <taxon>Bacteroidota</taxon>
        <taxon>Sphingobacteriia</taxon>
        <taxon>Sphingobacteriales</taxon>
        <taxon>Sphingobacteriaceae</taxon>
        <taxon>Pseudopedobacter</taxon>
    </lineage>
</organism>
<comment type="caution">
    <text evidence="1">The sequence shown here is derived from an EMBL/GenBank/DDBJ whole genome shotgun (WGS) entry which is preliminary data.</text>
</comment>
<proteinExistence type="predicted"/>